<proteinExistence type="inferred from homology"/>
<dbReference type="EMBL" id="LQOJ01000035">
    <property type="protein sequence ID" value="ORV03872.1"/>
    <property type="molecule type" value="Genomic_DNA"/>
</dbReference>
<dbReference type="PROSITE" id="PS51257">
    <property type="entry name" value="PROKAR_LIPOPROTEIN"/>
    <property type="match status" value="1"/>
</dbReference>
<evidence type="ECO:0000313" key="9">
    <source>
        <dbReference type="EMBL" id="ORV03872.1"/>
    </source>
</evidence>
<comment type="subcellular location">
    <subcellularLocation>
        <location evidence="1">Cell envelope</location>
    </subcellularLocation>
</comment>
<reference evidence="9 10" key="1">
    <citation type="submission" date="2016-01" db="EMBL/GenBank/DDBJ databases">
        <title>The new phylogeny of the genus Mycobacterium.</title>
        <authorList>
            <person name="Tarcisio F."/>
            <person name="Conor M."/>
            <person name="Antonella G."/>
            <person name="Elisabetta G."/>
            <person name="Giulia F.S."/>
            <person name="Sara T."/>
            <person name="Anna F."/>
            <person name="Clotilde B."/>
            <person name="Roberto B."/>
            <person name="Veronica D.S."/>
            <person name="Fabio R."/>
            <person name="Monica P."/>
            <person name="Olivier J."/>
            <person name="Enrico T."/>
            <person name="Nicola S."/>
        </authorList>
    </citation>
    <scope>NUCLEOTIDE SEQUENCE [LARGE SCALE GENOMIC DNA]</scope>
    <source>
        <strain evidence="9 10">DSM 44179</strain>
    </source>
</reference>
<accession>A0A1X1REB7</accession>
<dbReference type="AlphaFoldDB" id="A0A1X1REB7"/>
<dbReference type="InterPro" id="IPR029046">
    <property type="entry name" value="LolA/LolB/LppX"/>
</dbReference>
<organism evidence="9 10">
    <name type="scientific">Mycolicibacterium fallax</name>
    <name type="common">Mycobacterium fallax</name>
    <dbReference type="NCBI Taxonomy" id="1793"/>
    <lineage>
        <taxon>Bacteria</taxon>
        <taxon>Bacillati</taxon>
        <taxon>Actinomycetota</taxon>
        <taxon>Actinomycetes</taxon>
        <taxon>Mycobacteriales</taxon>
        <taxon>Mycobacteriaceae</taxon>
        <taxon>Mycolicibacterium</taxon>
    </lineage>
</organism>
<evidence type="ECO:0000256" key="2">
    <source>
        <dbReference type="ARBA" id="ARBA00009194"/>
    </source>
</evidence>
<keyword evidence="3" id="KW-1003">Cell membrane</keyword>
<dbReference type="InterPro" id="IPR009830">
    <property type="entry name" value="LppX/LprAFG"/>
</dbReference>
<dbReference type="STRING" id="1793.AWC04_09680"/>
<gene>
    <name evidence="9" type="ORF">AWC04_09680</name>
</gene>
<feature type="signal peptide" evidence="8">
    <location>
        <begin position="1"/>
        <end position="20"/>
    </location>
</feature>
<evidence type="ECO:0000256" key="8">
    <source>
        <dbReference type="SAM" id="SignalP"/>
    </source>
</evidence>
<keyword evidence="6" id="KW-0564">Palmitate</keyword>
<dbReference type="Proteomes" id="UP000193484">
    <property type="component" value="Unassembled WGS sequence"/>
</dbReference>
<evidence type="ECO:0000313" key="10">
    <source>
        <dbReference type="Proteomes" id="UP000193484"/>
    </source>
</evidence>
<name>A0A1X1REB7_MYCFA</name>
<keyword evidence="5" id="KW-0472">Membrane</keyword>
<keyword evidence="4 8" id="KW-0732">Signal</keyword>
<evidence type="ECO:0000256" key="5">
    <source>
        <dbReference type="ARBA" id="ARBA00023136"/>
    </source>
</evidence>
<evidence type="ECO:0000256" key="7">
    <source>
        <dbReference type="ARBA" id="ARBA00023288"/>
    </source>
</evidence>
<feature type="chain" id="PRO_5038509628" description="Lipoarabinomannan carrier protein LprG" evidence="8">
    <location>
        <begin position="21"/>
        <end position="233"/>
    </location>
</feature>
<protein>
    <recommendedName>
        <fullName evidence="11">Lipoarabinomannan carrier protein LprG</fullName>
    </recommendedName>
</protein>
<comment type="similarity">
    <text evidence="2">Belongs to the LppX/LprAFG lipoprotein family.</text>
</comment>
<evidence type="ECO:0000256" key="6">
    <source>
        <dbReference type="ARBA" id="ARBA00023139"/>
    </source>
</evidence>
<evidence type="ECO:0000256" key="3">
    <source>
        <dbReference type="ARBA" id="ARBA00022475"/>
    </source>
</evidence>
<dbReference type="OrthoDB" id="4763237at2"/>
<dbReference type="Pfam" id="PF07161">
    <property type="entry name" value="LppX_LprAFG"/>
    <property type="match status" value="1"/>
</dbReference>
<keyword evidence="10" id="KW-1185">Reference proteome</keyword>
<evidence type="ECO:0000256" key="4">
    <source>
        <dbReference type="ARBA" id="ARBA00022729"/>
    </source>
</evidence>
<sequence>MRRRKTALMSALAATVTAAALLTGCSSDKSSEALPDAAELLSTSAASTAKVTSAHLEVNADGEVKGLPVKTLTGDLTNIPATAAKGNAAIYLGGQTVDVQFVVLDAVLYGSIDNGQSFSDYGPAADIYDPSTILNPDLGLANMLSSFTDAKSEAAETIGGVETVRITGKVSSDAVNKLLPDMAATGPVDGTAWIAKDGDHNLVQARISPDDKTHLDMTLSAWNEPVTVTKPAL</sequence>
<dbReference type="CDD" id="cd16334">
    <property type="entry name" value="LppX-like"/>
    <property type="match status" value="1"/>
</dbReference>
<evidence type="ECO:0000256" key="1">
    <source>
        <dbReference type="ARBA" id="ARBA00004196"/>
    </source>
</evidence>
<evidence type="ECO:0008006" key="11">
    <source>
        <dbReference type="Google" id="ProtNLM"/>
    </source>
</evidence>
<comment type="caution">
    <text evidence="9">The sequence shown here is derived from an EMBL/GenBank/DDBJ whole genome shotgun (WGS) entry which is preliminary data.</text>
</comment>
<dbReference type="Gene3D" id="2.50.20.20">
    <property type="match status" value="1"/>
</dbReference>
<keyword evidence="7" id="KW-0449">Lipoprotein</keyword>
<dbReference type="GO" id="GO:0030313">
    <property type="term" value="C:cell envelope"/>
    <property type="evidence" value="ECO:0007669"/>
    <property type="project" value="UniProtKB-SubCell"/>
</dbReference>
<dbReference type="SUPFAM" id="SSF89392">
    <property type="entry name" value="Prokaryotic lipoproteins and lipoprotein localization factors"/>
    <property type="match status" value="1"/>
</dbReference>